<proteinExistence type="inferred from homology"/>
<gene>
    <name evidence="14" type="ORF">SAMN04488057_103100</name>
</gene>
<feature type="domain" description="TonB-dependent receptor plug" evidence="13">
    <location>
        <begin position="133"/>
        <end position="235"/>
    </location>
</feature>
<dbReference type="Pfam" id="PF13715">
    <property type="entry name" value="CarbopepD_reg_2"/>
    <property type="match status" value="1"/>
</dbReference>
<dbReference type="GO" id="GO:0044718">
    <property type="term" value="P:siderophore transmembrane transport"/>
    <property type="evidence" value="ECO:0007669"/>
    <property type="project" value="TreeGrafter"/>
</dbReference>
<evidence type="ECO:0000256" key="5">
    <source>
        <dbReference type="ARBA" id="ARBA00022729"/>
    </source>
</evidence>
<dbReference type="Pfam" id="PF07715">
    <property type="entry name" value="Plug"/>
    <property type="match status" value="1"/>
</dbReference>
<evidence type="ECO:0000256" key="11">
    <source>
        <dbReference type="RuleBase" id="RU003357"/>
    </source>
</evidence>
<keyword evidence="4 10" id="KW-0812">Transmembrane</keyword>
<evidence type="ECO:0000256" key="1">
    <source>
        <dbReference type="ARBA" id="ARBA00004571"/>
    </source>
</evidence>
<comment type="similarity">
    <text evidence="10 11">Belongs to the TonB-dependent receptor family.</text>
</comment>
<feature type="domain" description="TonB-dependent receptor-like beta-barrel" evidence="12">
    <location>
        <begin position="383"/>
        <end position="765"/>
    </location>
</feature>
<protein>
    <submittedName>
        <fullName evidence="14">Iron complex outermembrane recepter protein</fullName>
    </submittedName>
</protein>
<dbReference type="PANTHER" id="PTHR30069:SF29">
    <property type="entry name" value="HEMOGLOBIN AND HEMOGLOBIN-HAPTOGLOBIN-BINDING PROTEIN 1-RELATED"/>
    <property type="match status" value="1"/>
</dbReference>
<dbReference type="Gene3D" id="2.60.40.1120">
    <property type="entry name" value="Carboxypeptidase-like, regulatory domain"/>
    <property type="match status" value="1"/>
</dbReference>
<sequence>MRYKSSSTTISLFFLSFCGLLLFPFFSGMAQDRAGYAIYGTVVDQSGEPLPASILIHELGKGTAASLDGSFRISGLNPGNYHLHITHVGYKSLTRTISLESSDQELQFVMAETAITLQSLTIEANPFKNGAVEQSQSIEVVDRDFIEKNNSGTFSNALEKLPGISTINTGVGISKPVIRGMSFNRIMVNDRGIKQEGQQWGADHGLEIDPFDVDRVEIVKGPASLIYGSDGMSGVINISPAPLPDEGTIRGHLINSYRTNNNMRSHSAMVEGNENDIVFKARFTAQDFQDYRVPAERFTYAGFELPVYENRLKNTAGRERHFSLMAGMRKDWGKSTITVSQFNQKAGIFTGAVGIPNSYNLRHNGDYGNIEFPRQDNMHLKVISNTSVQWKKHWLEIDLAYQRNNRLEESLPHIHGIGPTPEGNLALALFLDTYTANARLNYHINPKHQSILGIQATLMENNFGGFEFLLPEFNSLSTGLFYFHEYRKTDNLILNAGLRLDGARHDIQAHYQPVYDNALNPTGETVQRNPDIDRNFFNLSGSTGLSWIINQVNNVKFNFGSSFRIPTPIELSTNGVHHGNFRHELGDANLNSERSFQADLNYTYSRQNFLVGISPFVSYYDGYIYLAPTGRFSTLPGAGTLWEYRQNNAFFTGGELKLEWVPVSGLTATIAAEYVYNYNLDSGLPLPLTPPASLLSGIEWTLPDGFSRVADNGYLYLEYRQVAAQQRVDRNERVTSGYGLLAAGIGWELPVRQQTWKLQISGENLLDTFYFNHLSRYRLLNLPEQGRNVNINLKIPFRIK</sequence>
<evidence type="ECO:0000256" key="3">
    <source>
        <dbReference type="ARBA" id="ARBA00022452"/>
    </source>
</evidence>
<dbReference type="SUPFAM" id="SSF56935">
    <property type="entry name" value="Porins"/>
    <property type="match status" value="1"/>
</dbReference>
<evidence type="ECO:0000256" key="4">
    <source>
        <dbReference type="ARBA" id="ARBA00022692"/>
    </source>
</evidence>
<keyword evidence="7 10" id="KW-0472">Membrane</keyword>
<evidence type="ECO:0000313" key="14">
    <source>
        <dbReference type="EMBL" id="SHM72762.1"/>
    </source>
</evidence>
<keyword evidence="2 10" id="KW-0813">Transport</keyword>
<evidence type="ECO:0000256" key="9">
    <source>
        <dbReference type="ARBA" id="ARBA00023237"/>
    </source>
</evidence>
<dbReference type="AlphaFoldDB" id="A0A1M7L5Z3"/>
<evidence type="ECO:0000256" key="6">
    <source>
        <dbReference type="ARBA" id="ARBA00023077"/>
    </source>
</evidence>
<dbReference type="InterPro" id="IPR000531">
    <property type="entry name" value="Beta-barrel_TonB"/>
</dbReference>
<keyword evidence="15" id="KW-1185">Reference proteome</keyword>
<dbReference type="GO" id="GO:0009279">
    <property type="term" value="C:cell outer membrane"/>
    <property type="evidence" value="ECO:0007669"/>
    <property type="project" value="UniProtKB-SubCell"/>
</dbReference>
<dbReference type="PANTHER" id="PTHR30069">
    <property type="entry name" value="TONB-DEPENDENT OUTER MEMBRANE RECEPTOR"/>
    <property type="match status" value="1"/>
</dbReference>
<organism evidence="14 15">
    <name type="scientific">Cyclobacterium lianum</name>
    <dbReference type="NCBI Taxonomy" id="388280"/>
    <lineage>
        <taxon>Bacteria</taxon>
        <taxon>Pseudomonadati</taxon>
        <taxon>Bacteroidota</taxon>
        <taxon>Cytophagia</taxon>
        <taxon>Cytophagales</taxon>
        <taxon>Cyclobacteriaceae</taxon>
        <taxon>Cyclobacterium</taxon>
    </lineage>
</organism>
<evidence type="ECO:0000259" key="13">
    <source>
        <dbReference type="Pfam" id="PF07715"/>
    </source>
</evidence>
<reference evidence="14 15" key="1">
    <citation type="submission" date="2016-11" db="EMBL/GenBank/DDBJ databases">
        <authorList>
            <person name="Jaros S."/>
            <person name="Januszkiewicz K."/>
            <person name="Wedrychowicz H."/>
        </authorList>
    </citation>
    <scope>NUCLEOTIDE SEQUENCE [LARGE SCALE GENOMIC DNA]</scope>
    <source>
        <strain evidence="14 15">CGMCC 1.6102</strain>
    </source>
</reference>
<dbReference type="GO" id="GO:0015344">
    <property type="term" value="F:siderophore uptake transmembrane transporter activity"/>
    <property type="evidence" value="ECO:0007669"/>
    <property type="project" value="TreeGrafter"/>
</dbReference>
<evidence type="ECO:0000256" key="2">
    <source>
        <dbReference type="ARBA" id="ARBA00022448"/>
    </source>
</evidence>
<dbReference type="InterPro" id="IPR008969">
    <property type="entry name" value="CarboxyPept-like_regulatory"/>
</dbReference>
<dbReference type="SUPFAM" id="SSF49464">
    <property type="entry name" value="Carboxypeptidase regulatory domain-like"/>
    <property type="match status" value="1"/>
</dbReference>
<dbReference type="InterPro" id="IPR039426">
    <property type="entry name" value="TonB-dep_rcpt-like"/>
</dbReference>
<accession>A0A1M7L5Z3</accession>
<evidence type="ECO:0000259" key="12">
    <source>
        <dbReference type="Pfam" id="PF00593"/>
    </source>
</evidence>
<keyword evidence="9 10" id="KW-0998">Cell outer membrane</keyword>
<dbReference type="STRING" id="388280.SAMN04488057_103100"/>
<evidence type="ECO:0000313" key="15">
    <source>
        <dbReference type="Proteomes" id="UP000184513"/>
    </source>
</evidence>
<dbReference type="Pfam" id="PF00593">
    <property type="entry name" value="TonB_dep_Rec_b-barrel"/>
    <property type="match status" value="1"/>
</dbReference>
<dbReference type="Gene3D" id="2.40.170.20">
    <property type="entry name" value="TonB-dependent receptor, beta-barrel domain"/>
    <property type="match status" value="1"/>
</dbReference>
<evidence type="ECO:0000256" key="8">
    <source>
        <dbReference type="ARBA" id="ARBA00023170"/>
    </source>
</evidence>
<evidence type="ECO:0000256" key="10">
    <source>
        <dbReference type="PROSITE-ProRule" id="PRU01360"/>
    </source>
</evidence>
<keyword evidence="6 11" id="KW-0798">TonB box</keyword>
<evidence type="ECO:0000256" key="7">
    <source>
        <dbReference type="ARBA" id="ARBA00023136"/>
    </source>
</evidence>
<dbReference type="PROSITE" id="PS52016">
    <property type="entry name" value="TONB_DEPENDENT_REC_3"/>
    <property type="match status" value="1"/>
</dbReference>
<dbReference type="EMBL" id="FRCY01000003">
    <property type="protein sequence ID" value="SHM72762.1"/>
    <property type="molecule type" value="Genomic_DNA"/>
</dbReference>
<comment type="subcellular location">
    <subcellularLocation>
        <location evidence="1 10">Cell outer membrane</location>
        <topology evidence="1 10">Multi-pass membrane protein</topology>
    </subcellularLocation>
</comment>
<keyword evidence="3 10" id="KW-1134">Transmembrane beta strand</keyword>
<dbReference type="InterPro" id="IPR012910">
    <property type="entry name" value="Plug_dom"/>
</dbReference>
<dbReference type="InterPro" id="IPR036942">
    <property type="entry name" value="Beta-barrel_TonB_sf"/>
</dbReference>
<keyword evidence="8" id="KW-0675">Receptor</keyword>
<name>A0A1M7L5Z3_9BACT</name>
<dbReference type="Gene3D" id="2.170.130.10">
    <property type="entry name" value="TonB-dependent receptor, plug domain"/>
    <property type="match status" value="1"/>
</dbReference>
<keyword evidence="5" id="KW-0732">Signal</keyword>
<dbReference type="Proteomes" id="UP000184513">
    <property type="component" value="Unassembled WGS sequence"/>
</dbReference>
<dbReference type="InterPro" id="IPR037066">
    <property type="entry name" value="Plug_dom_sf"/>
</dbReference>